<name>A0ABU9RGA7_9BURK</name>
<dbReference type="EMBL" id="JAZHGA010000063">
    <property type="protein sequence ID" value="MEM5346077.1"/>
    <property type="molecule type" value="Genomic_DNA"/>
</dbReference>
<sequence length="72" mass="8294">MTVEGAAGFLFVSRTRIDRLIDREVLIEVLPMRPNDKPNIDPTSVHLLRTRQDMLQRVYQDSQTEDTDPLGL</sequence>
<evidence type="ECO:0008006" key="3">
    <source>
        <dbReference type="Google" id="ProtNLM"/>
    </source>
</evidence>
<evidence type="ECO:0000313" key="2">
    <source>
        <dbReference type="Proteomes" id="UP001481677"/>
    </source>
</evidence>
<dbReference type="RefSeq" id="WP_342959741.1">
    <property type="nucleotide sequence ID" value="NZ_JAZHFZ010000063.1"/>
</dbReference>
<reference evidence="1 2" key="1">
    <citation type="submission" date="2024-01" db="EMBL/GenBank/DDBJ databases">
        <title>The diversity of rhizobia nodulating Mimosa spp. in eleven states of Brazil covering several biomes is determined by host plant, location, and edaphic factors.</title>
        <authorList>
            <person name="Rouws L."/>
            <person name="Barauna A."/>
            <person name="Beukes C."/>
            <person name="De Faria S.M."/>
            <person name="Gross E."/>
            <person name="Dos Reis Junior F.B."/>
            <person name="Simon M."/>
            <person name="Maluk M."/>
            <person name="Odee D.W."/>
            <person name="Kenicer G."/>
            <person name="Young J.P.W."/>
            <person name="Reis V.M."/>
            <person name="Zilli J."/>
            <person name="James E.K."/>
        </authorList>
    </citation>
    <scope>NUCLEOTIDE SEQUENCE [LARGE SCALE GENOMIC DNA]</scope>
    <source>
        <strain evidence="1 2">JPY530</strain>
    </source>
</reference>
<gene>
    <name evidence="1" type="ORF">V4C56_41440</name>
</gene>
<keyword evidence="2" id="KW-1185">Reference proteome</keyword>
<organism evidence="1 2">
    <name type="scientific">Paraburkholderia azotifigens</name>
    <dbReference type="NCBI Taxonomy" id="2057004"/>
    <lineage>
        <taxon>Bacteria</taxon>
        <taxon>Pseudomonadati</taxon>
        <taxon>Pseudomonadota</taxon>
        <taxon>Betaproteobacteria</taxon>
        <taxon>Burkholderiales</taxon>
        <taxon>Burkholderiaceae</taxon>
        <taxon>Paraburkholderia</taxon>
    </lineage>
</organism>
<accession>A0ABU9RGA7</accession>
<evidence type="ECO:0000313" key="1">
    <source>
        <dbReference type="EMBL" id="MEM5346077.1"/>
    </source>
</evidence>
<comment type="caution">
    <text evidence="1">The sequence shown here is derived from an EMBL/GenBank/DDBJ whole genome shotgun (WGS) entry which is preliminary data.</text>
</comment>
<protein>
    <recommendedName>
        <fullName evidence="3">Helix-turn-helix domain-containing protein</fullName>
    </recommendedName>
</protein>
<proteinExistence type="predicted"/>
<dbReference type="Proteomes" id="UP001481677">
    <property type="component" value="Unassembled WGS sequence"/>
</dbReference>